<dbReference type="InterPro" id="IPR029044">
    <property type="entry name" value="Nucleotide-diphossugar_trans"/>
</dbReference>
<name>W5WN54_9PSEU</name>
<dbReference type="RefSeq" id="WP_025359511.1">
    <property type="nucleotide sequence ID" value="NZ_CP007155.1"/>
</dbReference>
<dbReference type="STRING" id="1449976.KALB_6249"/>
<evidence type="ECO:0000313" key="2">
    <source>
        <dbReference type="EMBL" id="AHH99609.1"/>
    </source>
</evidence>
<dbReference type="eggNOG" id="ENOG502ZYGE">
    <property type="taxonomic scope" value="Bacteria"/>
</dbReference>
<accession>W5WN54</accession>
<evidence type="ECO:0000313" key="3">
    <source>
        <dbReference type="Proteomes" id="UP000019225"/>
    </source>
</evidence>
<dbReference type="KEGG" id="kal:KALB_6249"/>
<dbReference type="Proteomes" id="UP000019225">
    <property type="component" value="Chromosome"/>
</dbReference>
<dbReference type="AlphaFoldDB" id="W5WN54"/>
<evidence type="ECO:0008006" key="4">
    <source>
        <dbReference type="Google" id="ProtNLM"/>
    </source>
</evidence>
<feature type="compositionally biased region" description="Polar residues" evidence="1">
    <location>
        <begin position="1"/>
        <end position="10"/>
    </location>
</feature>
<feature type="region of interest" description="Disordered" evidence="1">
    <location>
        <begin position="1"/>
        <end position="22"/>
    </location>
</feature>
<gene>
    <name evidence="2" type="ORF">KALB_6249</name>
</gene>
<evidence type="ECO:0000256" key="1">
    <source>
        <dbReference type="SAM" id="MobiDB-lite"/>
    </source>
</evidence>
<organism evidence="2 3">
    <name type="scientific">Kutzneria albida DSM 43870</name>
    <dbReference type="NCBI Taxonomy" id="1449976"/>
    <lineage>
        <taxon>Bacteria</taxon>
        <taxon>Bacillati</taxon>
        <taxon>Actinomycetota</taxon>
        <taxon>Actinomycetes</taxon>
        <taxon>Pseudonocardiales</taxon>
        <taxon>Pseudonocardiaceae</taxon>
        <taxon>Kutzneria</taxon>
    </lineage>
</organism>
<protein>
    <recommendedName>
        <fullName evidence="4">Glycosyltransferase 2-like domain-containing protein</fullName>
    </recommendedName>
</protein>
<proteinExistence type="predicted"/>
<dbReference type="EMBL" id="CP007155">
    <property type="protein sequence ID" value="AHH99609.1"/>
    <property type="molecule type" value="Genomic_DNA"/>
</dbReference>
<keyword evidence="3" id="KW-1185">Reference proteome</keyword>
<dbReference type="PATRIC" id="fig|1449976.3.peg.6271"/>
<sequence length="375" mass="40758">MNTPVATATVHSAHHQGSHRNLLATGKPTTQHEVDAIIVPTARPAAYLRKAIALASRLDCTLVALCSKLASPQHTVALAGAAGVDVLAIDVDELPTGLVPEFQTCLMLRNTRFERRTDTSLKRNLGLLLAKVVGWQRVVFLDDDISVPRPEDLTDAAGLLDRYAGVGLANGGYPDNSVVCHAFRTVNGQQDTFVGGGALAVGTESYSSFFPNIYNEDWFFLLGEDRLRPTAITGLAVQAPYDPFRDARRARSEELGDCLAEGVFGLLDAGKGLRGATRPYWRGFLRDRRLFIAEVAGRLSSVEMATDERARMIAALKAAQGRSLLIEPGLCVSYLRAWQRDRDLWRRHLDAQGTDTDLDKALAELGLAHVVSTAA</sequence>
<dbReference type="SUPFAM" id="SSF53448">
    <property type="entry name" value="Nucleotide-diphospho-sugar transferases"/>
    <property type="match status" value="1"/>
</dbReference>
<reference evidence="2 3" key="1">
    <citation type="journal article" date="2014" name="BMC Genomics">
        <title>Complete genome sequence of producer of the glycopeptide antibiotic Aculeximycin Kutzneria albida DSM 43870T, a representative of minor genus of Pseudonocardiaceae.</title>
        <authorList>
            <person name="Rebets Y."/>
            <person name="Tokovenko B."/>
            <person name="Lushchyk I."/>
            <person name="Ruckert C."/>
            <person name="Zaburannyi N."/>
            <person name="Bechthold A."/>
            <person name="Kalinowski J."/>
            <person name="Luzhetskyy A."/>
        </authorList>
    </citation>
    <scope>NUCLEOTIDE SEQUENCE [LARGE SCALE GENOMIC DNA]</scope>
    <source>
        <strain evidence="2">DSM 43870</strain>
    </source>
</reference>
<dbReference type="OrthoDB" id="3211607at2"/>
<dbReference type="HOGENOM" id="CLU_665298_0_0_11"/>